<dbReference type="SUPFAM" id="SSF54786">
    <property type="entry name" value="YcfA/nrd intein domain"/>
    <property type="match status" value="1"/>
</dbReference>
<dbReference type="GO" id="GO:0016787">
    <property type="term" value="F:hydrolase activity"/>
    <property type="evidence" value="ECO:0007669"/>
    <property type="project" value="UniProtKB-KW"/>
</dbReference>
<evidence type="ECO:0000256" key="1">
    <source>
        <dbReference type="ARBA" id="ARBA00006620"/>
    </source>
</evidence>
<dbReference type="GO" id="GO:0003729">
    <property type="term" value="F:mRNA binding"/>
    <property type="evidence" value="ECO:0007669"/>
    <property type="project" value="InterPro"/>
</dbReference>
<proteinExistence type="inferred from homology"/>
<evidence type="ECO:0000256" key="3">
    <source>
        <dbReference type="ARBA" id="ARBA00022722"/>
    </source>
</evidence>
<keyword evidence="3" id="KW-0540">Nuclease</keyword>
<sequence>MMKLPQVSGKKTIKALQKIGFKVIHQKGSHVKLSRIIDSQKQTVIIPLQKILKKGTLRNGILKSINLSIEDFAKLIKD</sequence>
<keyword evidence="6" id="KW-0694">RNA-binding</keyword>
<reference evidence="8 9" key="1">
    <citation type="journal article" date="2016" name="Nat. Commun.">
        <title>Thousands of microbial genomes shed light on interconnected biogeochemical processes in an aquifer system.</title>
        <authorList>
            <person name="Anantharaman K."/>
            <person name="Brown C.T."/>
            <person name="Hug L.A."/>
            <person name="Sharon I."/>
            <person name="Castelle C.J."/>
            <person name="Probst A.J."/>
            <person name="Thomas B.C."/>
            <person name="Singh A."/>
            <person name="Wilkins M.J."/>
            <person name="Karaoz U."/>
            <person name="Brodie E.L."/>
            <person name="Williams K.H."/>
            <person name="Hubbard S.S."/>
            <person name="Banfield J.F."/>
        </authorList>
    </citation>
    <scope>NUCLEOTIDE SEQUENCE [LARGE SCALE GENOMIC DNA]</scope>
</reference>
<evidence type="ECO:0000256" key="6">
    <source>
        <dbReference type="ARBA" id="ARBA00022884"/>
    </source>
</evidence>
<keyword evidence="4" id="KW-0255">Endonuclease</keyword>
<evidence type="ECO:0000313" key="8">
    <source>
        <dbReference type="EMBL" id="OGE70622.1"/>
    </source>
</evidence>
<keyword evidence="7" id="KW-0346">Stress response</keyword>
<keyword evidence="2" id="KW-1277">Toxin-antitoxin system</keyword>
<gene>
    <name evidence="8" type="ORF">A2617_01050</name>
</gene>
<dbReference type="Pfam" id="PF07927">
    <property type="entry name" value="HicA_toxin"/>
    <property type="match status" value="1"/>
</dbReference>
<dbReference type="AlphaFoldDB" id="A0A1F5MZ22"/>
<dbReference type="EMBL" id="MFEC01000039">
    <property type="protein sequence ID" value="OGE70622.1"/>
    <property type="molecule type" value="Genomic_DNA"/>
</dbReference>
<dbReference type="GO" id="GO:0004519">
    <property type="term" value="F:endonuclease activity"/>
    <property type="evidence" value="ECO:0007669"/>
    <property type="project" value="UniProtKB-KW"/>
</dbReference>
<evidence type="ECO:0000256" key="4">
    <source>
        <dbReference type="ARBA" id="ARBA00022759"/>
    </source>
</evidence>
<keyword evidence="5" id="KW-0378">Hydrolase</keyword>
<evidence type="ECO:0000313" key="9">
    <source>
        <dbReference type="Proteomes" id="UP000177135"/>
    </source>
</evidence>
<evidence type="ECO:0008006" key="10">
    <source>
        <dbReference type="Google" id="ProtNLM"/>
    </source>
</evidence>
<dbReference type="InterPro" id="IPR012933">
    <property type="entry name" value="HicA_mRNA_interferase"/>
</dbReference>
<protein>
    <recommendedName>
        <fullName evidence="10">Addiction module toxin, HicA family</fullName>
    </recommendedName>
</protein>
<name>A0A1F5MZ22_9BACT</name>
<evidence type="ECO:0000256" key="2">
    <source>
        <dbReference type="ARBA" id="ARBA00022649"/>
    </source>
</evidence>
<dbReference type="Proteomes" id="UP000177135">
    <property type="component" value="Unassembled WGS sequence"/>
</dbReference>
<comment type="caution">
    <text evidence="8">The sequence shown here is derived from an EMBL/GenBank/DDBJ whole genome shotgun (WGS) entry which is preliminary data.</text>
</comment>
<comment type="similarity">
    <text evidence="1">Belongs to the HicA mRNA interferase family.</text>
</comment>
<accession>A0A1F5MZ22</accession>
<organism evidence="8 9">
    <name type="scientific">Candidatus Daviesbacteria bacterium RIFOXYD1_FULL_41_10</name>
    <dbReference type="NCBI Taxonomy" id="1797801"/>
    <lineage>
        <taxon>Bacteria</taxon>
        <taxon>Candidatus Daviesiibacteriota</taxon>
    </lineage>
</organism>
<evidence type="ECO:0000256" key="5">
    <source>
        <dbReference type="ARBA" id="ARBA00022801"/>
    </source>
</evidence>
<dbReference type="Gene3D" id="3.30.920.30">
    <property type="entry name" value="Hypothetical protein"/>
    <property type="match status" value="1"/>
</dbReference>
<evidence type="ECO:0000256" key="7">
    <source>
        <dbReference type="ARBA" id="ARBA00023016"/>
    </source>
</evidence>
<dbReference type="InterPro" id="IPR038570">
    <property type="entry name" value="HicA_sf"/>
</dbReference>